<sequence length="184" mass="18418">MGLSVGVLGLGGCGVTSDATGSTPAPGAPLGVTTTTPGTHTAAGSPGLDRPTADPTGPTFPLTLRRTGGIAGFHDTVVLNANGTLSVDTDTIHGRTCTLDKATRNSLLVALSTLRLGGPQSDAPSPEASETSSNPITITVTDVHHRLVDLDDPSLGEIRNRVSALVADVTLSGPSSTRCTTPTA</sequence>
<evidence type="ECO:0000313" key="2">
    <source>
        <dbReference type="EMBL" id="EWT04761.1"/>
    </source>
</evidence>
<dbReference type="PATRIC" id="fig|584657.3.peg.3363"/>
<dbReference type="AlphaFoldDB" id="W9GEX4"/>
<feature type="region of interest" description="Disordered" evidence="1">
    <location>
        <begin position="20"/>
        <end position="58"/>
    </location>
</feature>
<accession>W9GEX4</accession>
<proteinExistence type="predicted"/>
<gene>
    <name evidence="2" type="ORF">N864_10195</name>
</gene>
<reference evidence="3" key="1">
    <citation type="submission" date="2013-08" db="EMBL/GenBank/DDBJ databases">
        <title>Intrasporangium oryzae NRRL B-24470.</title>
        <authorList>
            <person name="Liu H."/>
            <person name="Wang G."/>
        </authorList>
    </citation>
    <scope>NUCLEOTIDE SEQUENCE [LARGE SCALE GENOMIC DNA]</scope>
    <source>
        <strain evidence="3">Q5-1</strain>
    </source>
</reference>
<name>W9GEX4_9MICO</name>
<evidence type="ECO:0000313" key="3">
    <source>
        <dbReference type="Proteomes" id="UP000019494"/>
    </source>
</evidence>
<organism evidence="2 3">
    <name type="scientific">Intrasporangium chromatireducens Q5-1</name>
    <dbReference type="NCBI Taxonomy" id="584657"/>
    <lineage>
        <taxon>Bacteria</taxon>
        <taxon>Bacillati</taxon>
        <taxon>Actinomycetota</taxon>
        <taxon>Actinomycetes</taxon>
        <taxon>Micrococcales</taxon>
        <taxon>Intrasporangiaceae</taxon>
        <taxon>Intrasporangium</taxon>
    </lineage>
</organism>
<dbReference type="EMBL" id="AWQS01000190">
    <property type="protein sequence ID" value="EWT04761.1"/>
    <property type="molecule type" value="Genomic_DNA"/>
</dbReference>
<keyword evidence="3" id="KW-1185">Reference proteome</keyword>
<feature type="compositionally biased region" description="Low complexity" evidence="1">
    <location>
        <begin position="23"/>
        <end position="47"/>
    </location>
</feature>
<protein>
    <submittedName>
        <fullName evidence="2">Uncharacterized protein</fullName>
    </submittedName>
</protein>
<comment type="caution">
    <text evidence="2">The sequence shown here is derived from an EMBL/GenBank/DDBJ whole genome shotgun (WGS) entry which is preliminary data.</text>
</comment>
<evidence type="ECO:0000256" key="1">
    <source>
        <dbReference type="SAM" id="MobiDB-lite"/>
    </source>
</evidence>
<dbReference type="Proteomes" id="UP000019494">
    <property type="component" value="Unassembled WGS sequence"/>
</dbReference>